<feature type="domain" description="DUF4219" evidence="4">
    <location>
        <begin position="50"/>
        <end position="68"/>
    </location>
</feature>
<evidence type="ECO:0000256" key="2">
    <source>
        <dbReference type="SAM" id="MobiDB-lite"/>
    </source>
</evidence>
<evidence type="ECO:0000259" key="4">
    <source>
        <dbReference type="Pfam" id="PF13961"/>
    </source>
</evidence>
<dbReference type="Pfam" id="PF13962">
    <property type="entry name" value="PGG"/>
    <property type="match status" value="1"/>
</dbReference>
<feature type="region of interest" description="Disordered" evidence="2">
    <location>
        <begin position="78"/>
        <end position="100"/>
    </location>
</feature>
<evidence type="ECO:0000313" key="6">
    <source>
        <dbReference type="EMBL" id="KAJ4823254.1"/>
    </source>
</evidence>
<reference evidence="6" key="1">
    <citation type="submission" date="2022-02" db="EMBL/GenBank/DDBJ databases">
        <authorList>
            <person name="Henning P.M."/>
            <person name="McCubbin A.G."/>
            <person name="Shore J.S."/>
        </authorList>
    </citation>
    <scope>NUCLEOTIDE SEQUENCE</scope>
    <source>
        <strain evidence="6">F60SS</strain>
        <tissue evidence="6">Leaves</tissue>
    </source>
</reference>
<evidence type="ECO:0000259" key="5">
    <source>
        <dbReference type="Pfam" id="PF13962"/>
    </source>
</evidence>
<feature type="transmembrane region" description="Helical" evidence="3">
    <location>
        <begin position="629"/>
        <end position="649"/>
    </location>
</feature>
<feature type="transmembrane region" description="Helical" evidence="3">
    <location>
        <begin position="449"/>
        <end position="470"/>
    </location>
</feature>
<feature type="transmembrane region" description="Helical" evidence="3">
    <location>
        <begin position="744"/>
        <end position="768"/>
    </location>
</feature>
<dbReference type="PANTHER" id="PTHR24177">
    <property type="entry name" value="CASKIN"/>
    <property type="match status" value="1"/>
</dbReference>
<evidence type="ECO:0008006" key="8">
    <source>
        <dbReference type="Google" id="ProtNLM"/>
    </source>
</evidence>
<feature type="domain" description="PGG" evidence="5">
    <location>
        <begin position="623"/>
        <end position="736"/>
    </location>
</feature>
<dbReference type="EMBL" id="JAKUCV010007494">
    <property type="protein sequence ID" value="KAJ4823254.1"/>
    <property type="molecule type" value="Genomic_DNA"/>
</dbReference>
<keyword evidence="3" id="KW-0472">Membrane</keyword>
<dbReference type="InterPro" id="IPR025314">
    <property type="entry name" value="DUF4219"/>
</dbReference>
<keyword evidence="7" id="KW-1185">Reference proteome</keyword>
<name>A0A9Q0F376_9ROSI</name>
<sequence>MAAAAITTTSNLEAQDLSNGGLATPTPSPTPAYVVPNVVAVLKDLRADTYENWKACMISYLEVQDLWDDVIIHDHQDIPPSSINNNSDAAEEAHHQNNKDWRKKNAAALLAIQTSCAPGILAMIRNIRSAKVAWDTLAQLKQPPPSPPLPPPPQQQVVPVQSYSADTVAIDLSPPQSQVHPLQFPVNDDDAAVPRLSLFYEDHTHYKDWSTQMREYLLDKGVWYHIIEFFSDQQQNYEHQRMDYKTWKDKNAMALSAIQASCAAPYIPPQIAGITSAKIAWETLAKLDQLKQRGIPPNDPRYNYPLSEFSIGYISETTNPPTWVYNPLVGKNLLRYEPKDFGPLVLAIKNGDLGATLGFIERDPRILTYIISQDGFTPIHEAAAARQTEIARRLVEKMSVVGAGDGSRWPGSVLVSRTVDATLALQTVSRGGRPRAVVFCSCCNRMCGGTTFVVAARLLLPPLAACVALLRSTSRRLALLHGRWRLQRAPPCVRGVSRPVAADLALTRRFLRRGGGDFCGCRGPLLPGRQPSWLLLLIPPRDSKPNNIDYNCNNVLHWAGMPPPPHHLARISGAALQMQRELQWFKAVESIVQPSLREYTNKSGDTPRQAFTKNHKQLRDDGEKWMKETASSCTVVGALIITIMFAAAFTVPGGNFQDSGLPLFGRKKAFIIFIVSDAISLFNSSTSVLMFLGILTSRYAEDDFLKSLPMKLIIGLSTLFMSIAAMMVAFCATITIMLHGRLSVIIPVCLLAGIPVWLFVILQFPLLVEIFNSTYSGIINKKKQRDKYKIE</sequence>
<proteinExistence type="predicted"/>
<dbReference type="PROSITE" id="PS50088">
    <property type="entry name" value="ANK_REPEAT"/>
    <property type="match status" value="1"/>
</dbReference>
<evidence type="ECO:0000313" key="7">
    <source>
        <dbReference type="Proteomes" id="UP001141552"/>
    </source>
</evidence>
<dbReference type="SUPFAM" id="SSF48403">
    <property type="entry name" value="Ankyrin repeat"/>
    <property type="match status" value="1"/>
</dbReference>
<protein>
    <recommendedName>
        <fullName evidence="8">PGG domain-containing protein</fullName>
    </recommendedName>
</protein>
<feature type="transmembrane region" description="Helical" evidence="3">
    <location>
        <begin position="712"/>
        <end position="738"/>
    </location>
</feature>
<dbReference type="OrthoDB" id="1652385at2759"/>
<keyword evidence="3" id="KW-0812">Transmembrane</keyword>
<dbReference type="GO" id="GO:0016020">
    <property type="term" value="C:membrane"/>
    <property type="evidence" value="ECO:0007669"/>
    <property type="project" value="TreeGrafter"/>
</dbReference>
<feature type="repeat" description="ANK" evidence="1">
    <location>
        <begin position="374"/>
        <end position="406"/>
    </location>
</feature>
<dbReference type="Pfam" id="PF13961">
    <property type="entry name" value="DUF4219"/>
    <property type="match status" value="1"/>
</dbReference>
<feature type="compositionally biased region" description="Polar residues" evidence="2">
    <location>
        <begin position="79"/>
        <end position="88"/>
    </location>
</feature>
<dbReference type="InterPro" id="IPR026961">
    <property type="entry name" value="PGG_dom"/>
</dbReference>
<dbReference type="InterPro" id="IPR002110">
    <property type="entry name" value="Ankyrin_rpt"/>
</dbReference>
<dbReference type="PROSITE" id="PS50297">
    <property type="entry name" value="ANK_REP_REGION"/>
    <property type="match status" value="1"/>
</dbReference>
<comment type="caution">
    <text evidence="6">The sequence shown here is derived from an EMBL/GenBank/DDBJ whole genome shotgun (WGS) entry which is preliminary data.</text>
</comment>
<evidence type="ECO:0000256" key="1">
    <source>
        <dbReference type="PROSITE-ProRule" id="PRU00023"/>
    </source>
</evidence>
<dbReference type="PANTHER" id="PTHR24177:SF329">
    <property type="entry name" value="ANKYRIN REPEAT PROTEIN"/>
    <property type="match status" value="1"/>
</dbReference>
<reference evidence="6" key="2">
    <citation type="journal article" date="2023" name="Plants (Basel)">
        <title>Annotation of the Turnera subulata (Passifloraceae) Draft Genome Reveals the S-Locus Evolved after the Divergence of Turneroideae from Passifloroideae in a Stepwise Manner.</title>
        <authorList>
            <person name="Henning P.M."/>
            <person name="Roalson E.H."/>
            <person name="Mir W."/>
            <person name="McCubbin A.G."/>
            <person name="Shore J.S."/>
        </authorList>
    </citation>
    <scope>NUCLEOTIDE SEQUENCE</scope>
    <source>
        <strain evidence="6">F60SS</strain>
    </source>
</reference>
<dbReference type="InterPro" id="IPR036770">
    <property type="entry name" value="Ankyrin_rpt-contain_sf"/>
</dbReference>
<keyword evidence="1" id="KW-0040">ANK repeat</keyword>
<dbReference type="AlphaFoldDB" id="A0A9Q0F376"/>
<feature type="compositionally biased region" description="Basic and acidic residues" evidence="2">
    <location>
        <begin position="91"/>
        <end position="100"/>
    </location>
</feature>
<keyword evidence="3" id="KW-1133">Transmembrane helix</keyword>
<evidence type="ECO:0000256" key="3">
    <source>
        <dbReference type="SAM" id="Phobius"/>
    </source>
</evidence>
<accession>A0A9Q0F376</accession>
<organism evidence="6 7">
    <name type="scientific">Turnera subulata</name>
    <dbReference type="NCBI Taxonomy" id="218843"/>
    <lineage>
        <taxon>Eukaryota</taxon>
        <taxon>Viridiplantae</taxon>
        <taxon>Streptophyta</taxon>
        <taxon>Embryophyta</taxon>
        <taxon>Tracheophyta</taxon>
        <taxon>Spermatophyta</taxon>
        <taxon>Magnoliopsida</taxon>
        <taxon>eudicotyledons</taxon>
        <taxon>Gunneridae</taxon>
        <taxon>Pentapetalae</taxon>
        <taxon>rosids</taxon>
        <taxon>fabids</taxon>
        <taxon>Malpighiales</taxon>
        <taxon>Passifloraceae</taxon>
        <taxon>Turnera</taxon>
    </lineage>
</organism>
<feature type="transmembrane region" description="Helical" evidence="3">
    <location>
        <begin position="669"/>
        <end position="692"/>
    </location>
</feature>
<dbReference type="Proteomes" id="UP001141552">
    <property type="component" value="Unassembled WGS sequence"/>
</dbReference>
<gene>
    <name evidence="6" type="ORF">Tsubulata_051512</name>
</gene>